<dbReference type="PANTHER" id="PTHR42850:SF4">
    <property type="entry name" value="ZINC-DEPENDENT ENDOPOLYPHOSPHATASE"/>
    <property type="match status" value="1"/>
</dbReference>
<dbReference type="InterPro" id="IPR029052">
    <property type="entry name" value="Metallo-depent_PP-like"/>
</dbReference>
<keyword evidence="3" id="KW-1185">Reference proteome</keyword>
<reference evidence="2 3" key="1">
    <citation type="submission" date="2020-08" db="EMBL/GenBank/DDBJ databases">
        <title>Genomic Encyclopedia of Type Strains, Phase IV (KMG-IV): sequencing the most valuable type-strain genomes for metagenomic binning, comparative biology and taxonomic classification.</title>
        <authorList>
            <person name="Goeker M."/>
        </authorList>
    </citation>
    <scope>NUCLEOTIDE SEQUENCE [LARGE SCALE GENOMIC DNA]</scope>
    <source>
        <strain evidence="2 3">DSM 27057</strain>
    </source>
</reference>
<dbReference type="Gene3D" id="3.60.21.10">
    <property type="match status" value="1"/>
</dbReference>
<dbReference type="GO" id="GO:0005737">
    <property type="term" value="C:cytoplasm"/>
    <property type="evidence" value="ECO:0007669"/>
    <property type="project" value="TreeGrafter"/>
</dbReference>
<evidence type="ECO:0000313" key="2">
    <source>
        <dbReference type="EMBL" id="MBB3956817.1"/>
    </source>
</evidence>
<gene>
    <name evidence="2" type="ORF">GGR38_003783</name>
</gene>
<dbReference type="RefSeq" id="WP_246404996.1">
    <property type="nucleotide sequence ID" value="NZ_JACIDX010000016.1"/>
</dbReference>
<proteinExistence type="predicted"/>
<protein>
    <submittedName>
        <fullName evidence="2">Serine/threonine protein phosphatase 1</fullName>
        <ecNumber evidence="2">3.1.3.16</ecNumber>
    </submittedName>
</protein>
<feature type="domain" description="Calcineurin-like phosphoesterase" evidence="1">
    <location>
        <begin position="18"/>
        <end position="210"/>
    </location>
</feature>
<organism evidence="2 3">
    <name type="scientific">Novosphingobium sediminicola</name>
    <dbReference type="NCBI Taxonomy" id="563162"/>
    <lineage>
        <taxon>Bacteria</taxon>
        <taxon>Pseudomonadati</taxon>
        <taxon>Pseudomonadota</taxon>
        <taxon>Alphaproteobacteria</taxon>
        <taxon>Sphingomonadales</taxon>
        <taxon>Sphingomonadaceae</taxon>
        <taxon>Novosphingobium</taxon>
    </lineage>
</organism>
<evidence type="ECO:0000313" key="3">
    <source>
        <dbReference type="Proteomes" id="UP000548867"/>
    </source>
</evidence>
<dbReference type="GO" id="GO:0110154">
    <property type="term" value="P:RNA decapping"/>
    <property type="evidence" value="ECO:0007669"/>
    <property type="project" value="TreeGrafter"/>
</dbReference>
<dbReference type="GO" id="GO:0004722">
    <property type="term" value="F:protein serine/threonine phosphatase activity"/>
    <property type="evidence" value="ECO:0007669"/>
    <property type="project" value="UniProtKB-EC"/>
</dbReference>
<dbReference type="InterPro" id="IPR050126">
    <property type="entry name" value="Ap4A_hydrolase"/>
</dbReference>
<dbReference type="EC" id="3.1.3.16" evidence="2"/>
<dbReference type="Proteomes" id="UP000548867">
    <property type="component" value="Unassembled WGS sequence"/>
</dbReference>
<sequence>MQFPRRKPSLPSTDRGDRIYAVGDIHGRFDLLLEVMAKIAEHNAGLKPSSSLHIIFLGDLIDRGPDSLKVLEYLYDAQRKVAGIIVLQGNHEEILLKVLDGDLRIFRNWLSYGGAQMLQSLGIAPPDPDGDLDACLSELRRTMPPSLMNWIRRLPNTASSGDYFFCHAGVRPGVPLKRQAKEDLLWIREGFLEDNSNFGAVVVHGHTINPQVEIRRNRIGIDTGAYMSGILTALYLEGDQREVLQVKEV</sequence>
<dbReference type="PANTHER" id="PTHR42850">
    <property type="entry name" value="METALLOPHOSPHOESTERASE"/>
    <property type="match status" value="1"/>
</dbReference>
<dbReference type="InterPro" id="IPR004843">
    <property type="entry name" value="Calcineurin-like_PHP"/>
</dbReference>
<name>A0A7W6G989_9SPHN</name>
<comment type="caution">
    <text evidence="2">The sequence shown here is derived from an EMBL/GenBank/DDBJ whole genome shotgun (WGS) entry which is preliminary data.</text>
</comment>
<keyword evidence="2" id="KW-0378">Hydrolase</keyword>
<dbReference type="SUPFAM" id="SSF56300">
    <property type="entry name" value="Metallo-dependent phosphatases"/>
    <property type="match status" value="1"/>
</dbReference>
<evidence type="ECO:0000259" key="1">
    <source>
        <dbReference type="Pfam" id="PF00149"/>
    </source>
</evidence>
<dbReference type="EMBL" id="JACIDX010000016">
    <property type="protein sequence ID" value="MBB3956817.1"/>
    <property type="molecule type" value="Genomic_DNA"/>
</dbReference>
<accession>A0A7W6G989</accession>
<dbReference type="GO" id="GO:0008803">
    <property type="term" value="F:bis(5'-nucleosyl)-tetraphosphatase (symmetrical) activity"/>
    <property type="evidence" value="ECO:0007669"/>
    <property type="project" value="TreeGrafter"/>
</dbReference>
<dbReference type="CDD" id="cd00144">
    <property type="entry name" value="MPP_PPP_family"/>
    <property type="match status" value="1"/>
</dbReference>
<dbReference type="AlphaFoldDB" id="A0A7W6G989"/>
<dbReference type="Pfam" id="PF00149">
    <property type="entry name" value="Metallophos"/>
    <property type="match status" value="1"/>
</dbReference>